<proteinExistence type="predicted"/>
<dbReference type="EMBL" id="CAXIEN010000057">
    <property type="protein sequence ID" value="CAL1271817.1"/>
    <property type="molecule type" value="Genomic_DNA"/>
</dbReference>
<name>A0AAV1ZJA6_9ARAC</name>
<feature type="region of interest" description="Disordered" evidence="1">
    <location>
        <begin position="448"/>
        <end position="467"/>
    </location>
</feature>
<feature type="compositionally biased region" description="Low complexity" evidence="1">
    <location>
        <begin position="473"/>
        <end position="483"/>
    </location>
</feature>
<evidence type="ECO:0000313" key="2">
    <source>
        <dbReference type="EMBL" id="CAL1271817.1"/>
    </source>
</evidence>
<accession>A0AAV1ZJA6</accession>
<feature type="compositionally biased region" description="Polar residues" evidence="1">
    <location>
        <begin position="86"/>
        <end position="97"/>
    </location>
</feature>
<evidence type="ECO:0000256" key="1">
    <source>
        <dbReference type="SAM" id="MobiDB-lite"/>
    </source>
</evidence>
<feature type="region of interest" description="Disordered" evidence="1">
    <location>
        <begin position="472"/>
        <end position="493"/>
    </location>
</feature>
<reference evidence="2 3" key="1">
    <citation type="submission" date="2024-04" db="EMBL/GenBank/DDBJ databases">
        <authorList>
            <person name="Rising A."/>
            <person name="Reimegard J."/>
            <person name="Sonavane S."/>
            <person name="Akerstrom W."/>
            <person name="Nylinder S."/>
            <person name="Hedman E."/>
            <person name="Kallberg Y."/>
        </authorList>
    </citation>
    <scope>NUCLEOTIDE SEQUENCE [LARGE SCALE GENOMIC DNA]</scope>
</reference>
<gene>
    <name evidence="2" type="ORF">LARSCL_LOCUS6032</name>
</gene>
<dbReference type="AlphaFoldDB" id="A0AAV1ZJA6"/>
<evidence type="ECO:0000313" key="3">
    <source>
        <dbReference type="Proteomes" id="UP001497382"/>
    </source>
</evidence>
<protein>
    <submittedName>
        <fullName evidence="2">Uncharacterized protein</fullName>
    </submittedName>
</protein>
<organism evidence="2 3">
    <name type="scientific">Larinioides sclopetarius</name>
    <dbReference type="NCBI Taxonomy" id="280406"/>
    <lineage>
        <taxon>Eukaryota</taxon>
        <taxon>Metazoa</taxon>
        <taxon>Ecdysozoa</taxon>
        <taxon>Arthropoda</taxon>
        <taxon>Chelicerata</taxon>
        <taxon>Arachnida</taxon>
        <taxon>Araneae</taxon>
        <taxon>Araneomorphae</taxon>
        <taxon>Entelegynae</taxon>
        <taxon>Araneoidea</taxon>
        <taxon>Araneidae</taxon>
        <taxon>Larinioides</taxon>
    </lineage>
</organism>
<dbReference type="Proteomes" id="UP001497382">
    <property type="component" value="Unassembled WGS sequence"/>
</dbReference>
<feature type="region of interest" description="Disordered" evidence="1">
    <location>
        <begin position="65"/>
        <end position="101"/>
    </location>
</feature>
<comment type="caution">
    <text evidence="2">The sequence shown here is derived from an EMBL/GenBank/DDBJ whole genome shotgun (WGS) entry which is preliminary data.</text>
</comment>
<sequence length="714" mass="79835">MNVKRYYFPTFIEDDTRGILAVQAKEILQQNDNIVKIFEVNNNFLYGHSPRRVLFLMKQNNKSIFSSSPSNEIAPKDEKTDKGLSTPVTRNPQTSNIPRRHLPLDDTEKKVCHSATLDPSTPLRRHTVIVSSKDNTIQNPTIDEIVTSDEQASCAIASTSSSEASKQEFPRFAEIVKMTANLTMAEKELGSPGKVVGSMNTCRQESSRSAEISMMSTSFITGGKELESPEKVVDYTNLGNKESPLSAEITKITSSLTVDVKESGNLIQDYKIAGSSATNKEFLNPEEDGAKSYNPGLIYKDSITHAEEMESISELTIIGSETHSPVRRSKTSSISAFDFHEFASLAEKVRNADSSPEEIESCLQGDKVNVSPNEASKGIASAERKMKTFSPKKENNMLFRSIPRVMQYAGKEIYIEVPCNLEDNASPTTSRSLSEDYRSDLKKVKIKSPVVSESKPETSPKTIEWCLSPSDRSIGSVSTTDSPSSDEDSFAGKYSSDIPSIKATATGEKSSKYESSFADIETGPLSLNYTMRKFNALLSIRDQVVKKMFCATLSFQNSIQFLSTYLHNVANIVLEIGVTDKRYLTKQLKDSINDARSLALKLEKKLKIWKTDQDLDVTTWHKCFQQIQRLKTQYEPLLTSEGQPAIAFEVVQVYEFEMKSIWKIMDDMIMMGDTRRALFSHIAHDVEKLMKVFVKCLILVGILHPRIPMTQPMI</sequence>
<keyword evidence="3" id="KW-1185">Reference proteome</keyword>